<dbReference type="OrthoDB" id="247141at2"/>
<keyword evidence="1" id="KW-0472">Membrane</keyword>
<keyword evidence="1" id="KW-0812">Transmembrane</keyword>
<keyword evidence="1" id="KW-1133">Transmembrane helix</keyword>
<accession>A0A5B9W0U1</accession>
<feature type="transmembrane region" description="Helical" evidence="1">
    <location>
        <begin position="12"/>
        <end position="33"/>
    </location>
</feature>
<dbReference type="PANTHER" id="PTHR30093:SF2">
    <property type="entry name" value="TYPE II SECRETION SYSTEM PROTEIN H"/>
    <property type="match status" value="1"/>
</dbReference>
<dbReference type="InterPro" id="IPR045584">
    <property type="entry name" value="Pilin-like"/>
</dbReference>
<dbReference type="RefSeq" id="WP_148594212.1">
    <property type="nucleotide sequence ID" value="NZ_CP042997.1"/>
</dbReference>
<dbReference type="NCBIfam" id="TIGR04294">
    <property type="entry name" value="pre_pil_HX9DG"/>
    <property type="match status" value="1"/>
</dbReference>
<dbReference type="AlphaFoldDB" id="A0A5B9W0U1"/>
<dbReference type="EMBL" id="CP042997">
    <property type="protein sequence ID" value="QEH34262.1"/>
    <property type="molecule type" value="Genomic_DNA"/>
</dbReference>
<sequence>MVRDRRHRGFTLIELLVVIAIIAVLIALLLPAVQSAREAARRAQCVNNLKQIGLAIHNYHSATNAVPWGDGPWWNEWSAHTLLLPYIEQGPLYNAINFGDGFPSGSADWVAGAPYNTTVTYARVAAFLCPSDDDRLTNPFGHNNYMANSGSAPNSCYGGIAGTPAWSSPTAGPLIFSSDAYHLYGGTYGGSAISMASITDGLSNTAAFSERVKAIGSNTTPASAPFDGSKPTASLAVPAAVDTKLEGSPQAYYQVCIQTPPVPGSSNNDAAADGNDDNISGSLWAMGIPAASRYVHVMTPNTWSCRSGLQIAHVASSRHPGIVNVLFCDGSVKAVKSTIDKSTWWGLGTRGGGEVISADAY</sequence>
<evidence type="ECO:0000313" key="3">
    <source>
        <dbReference type="EMBL" id="QEH34262.1"/>
    </source>
</evidence>
<dbReference type="Gene3D" id="3.30.700.10">
    <property type="entry name" value="Glycoprotein, Type 4 Pilin"/>
    <property type="match status" value="1"/>
</dbReference>
<dbReference type="InterPro" id="IPR011453">
    <property type="entry name" value="DUF1559"/>
</dbReference>
<dbReference type="PANTHER" id="PTHR30093">
    <property type="entry name" value="GENERAL SECRETION PATHWAY PROTEIN G"/>
    <property type="match status" value="1"/>
</dbReference>
<feature type="domain" description="DUF1559" evidence="2">
    <location>
        <begin position="34"/>
        <end position="341"/>
    </location>
</feature>
<gene>
    <name evidence="3" type="ORF">OJF2_27970</name>
</gene>
<proteinExistence type="predicted"/>
<dbReference type="Pfam" id="PF07963">
    <property type="entry name" value="N_methyl"/>
    <property type="match status" value="1"/>
</dbReference>
<evidence type="ECO:0000313" key="4">
    <source>
        <dbReference type="Proteomes" id="UP000324233"/>
    </source>
</evidence>
<keyword evidence="4" id="KW-1185">Reference proteome</keyword>
<dbReference type="Pfam" id="PF07596">
    <property type="entry name" value="SBP_bac_10"/>
    <property type="match status" value="1"/>
</dbReference>
<dbReference type="InterPro" id="IPR012902">
    <property type="entry name" value="N_methyl_site"/>
</dbReference>
<organism evidence="3 4">
    <name type="scientific">Aquisphaera giovannonii</name>
    <dbReference type="NCBI Taxonomy" id="406548"/>
    <lineage>
        <taxon>Bacteria</taxon>
        <taxon>Pseudomonadati</taxon>
        <taxon>Planctomycetota</taxon>
        <taxon>Planctomycetia</taxon>
        <taxon>Isosphaerales</taxon>
        <taxon>Isosphaeraceae</taxon>
        <taxon>Aquisphaera</taxon>
    </lineage>
</organism>
<dbReference type="InterPro" id="IPR027558">
    <property type="entry name" value="Pre_pil_HX9DG_C"/>
</dbReference>
<dbReference type="NCBIfam" id="TIGR02532">
    <property type="entry name" value="IV_pilin_GFxxxE"/>
    <property type="match status" value="1"/>
</dbReference>
<reference evidence="3 4" key="1">
    <citation type="submission" date="2019-08" db="EMBL/GenBank/DDBJ databases">
        <title>Deep-cultivation of Planctomycetes and their phenomic and genomic characterization uncovers novel biology.</title>
        <authorList>
            <person name="Wiegand S."/>
            <person name="Jogler M."/>
            <person name="Boedeker C."/>
            <person name="Pinto D."/>
            <person name="Vollmers J."/>
            <person name="Rivas-Marin E."/>
            <person name="Kohn T."/>
            <person name="Peeters S.H."/>
            <person name="Heuer A."/>
            <person name="Rast P."/>
            <person name="Oberbeckmann S."/>
            <person name="Bunk B."/>
            <person name="Jeske O."/>
            <person name="Meyerdierks A."/>
            <person name="Storesund J.E."/>
            <person name="Kallscheuer N."/>
            <person name="Luecker S."/>
            <person name="Lage O.M."/>
            <person name="Pohl T."/>
            <person name="Merkel B.J."/>
            <person name="Hornburger P."/>
            <person name="Mueller R.-W."/>
            <person name="Bruemmer F."/>
            <person name="Labrenz M."/>
            <person name="Spormann A.M."/>
            <person name="Op den Camp H."/>
            <person name="Overmann J."/>
            <person name="Amann R."/>
            <person name="Jetten M.S.M."/>
            <person name="Mascher T."/>
            <person name="Medema M.H."/>
            <person name="Devos D.P."/>
            <person name="Kaster A.-K."/>
            <person name="Ovreas L."/>
            <person name="Rohde M."/>
            <person name="Galperin M.Y."/>
            <person name="Jogler C."/>
        </authorList>
    </citation>
    <scope>NUCLEOTIDE SEQUENCE [LARGE SCALE GENOMIC DNA]</scope>
    <source>
        <strain evidence="3 4">OJF2</strain>
    </source>
</reference>
<dbReference type="Proteomes" id="UP000324233">
    <property type="component" value="Chromosome"/>
</dbReference>
<evidence type="ECO:0000256" key="1">
    <source>
        <dbReference type="SAM" id="Phobius"/>
    </source>
</evidence>
<evidence type="ECO:0000259" key="2">
    <source>
        <dbReference type="Pfam" id="PF07596"/>
    </source>
</evidence>
<protein>
    <submittedName>
        <fullName evidence="3">Putative major pilin subunit</fullName>
    </submittedName>
</protein>
<dbReference type="KEGG" id="agv:OJF2_27970"/>
<dbReference type="PROSITE" id="PS00409">
    <property type="entry name" value="PROKAR_NTER_METHYL"/>
    <property type="match status" value="1"/>
</dbReference>
<name>A0A5B9W0U1_9BACT</name>
<dbReference type="SUPFAM" id="SSF54523">
    <property type="entry name" value="Pili subunits"/>
    <property type="match status" value="1"/>
</dbReference>